<evidence type="ECO:0000259" key="2">
    <source>
        <dbReference type="Pfam" id="PF05018"/>
    </source>
</evidence>
<evidence type="ECO:0000313" key="3">
    <source>
        <dbReference type="EMBL" id="CAG9768228.1"/>
    </source>
</evidence>
<dbReference type="AlphaFoldDB" id="A0A9N9MSL1"/>
<dbReference type="Proteomes" id="UP001152799">
    <property type="component" value="Chromosome 4"/>
</dbReference>
<gene>
    <name evidence="3" type="ORF">CEUTPL_LOCUS8775</name>
</gene>
<keyword evidence="4" id="KW-1185">Reference proteome</keyword>
<feature type="compositionally biased region" description="Low complexity" evidence="1">
    <location>
        <begin position="305"/>
        <end position="319"/>
    </location>
</feature>
<reference evidence="3" key="1">
    <citation type="submission" date="2022-01" db="EMBL/GenBank/DDBJ databases">
        <authorList>
            <person name="King R."/>
        </authorList>
    </citation>
    <scope>NUCLEOTIDE SEQUENCE</scope>
</reference>
<dbReference type="PANTHER" id="PTHR12458">
    <property type="entry name" value="ORF PROTEIN"/>
    <property type="match status" value="1"/>
</dbReference>
<accession>A0A9N9MSL1</accession>
<dbReference type="InterPro" id="IPR007714">
    <property type="entry name" value="CFA20_dom"/>
</dbReference>
<evidence type="ECO:0000256" key="1">
    <source>
        <dbReference type="SAM" id="MobiDB-lite"/>
    </source>
</evidence>
<feature type="compositionally biased region" description="Low complexity" evidence="1">
    <location>
        <begin position="349"/>
        <end position="361"/>
    </location>
</feature>
<protein>
    <recommendedName>
        <fullName evidence="2">CFA20 domain-containing protein</fullName>
    </recommendedName>
</protein>
<proteinExistence type="predicted"/>
<dbReference type="InterPro" id="IPR040441">
    <property type="entry name" value="CFA20/CFAP20DC"/>
</dbReference>
<feature type="compositionally biased region" description="Acidic residues" evidence="1">
    <location>
        <begin position="293"/>
        <end position="304"/>
    </location>
</feature>
<dbReference type="Pfam" id="PF05018">
    <property type="entry name" value="CFA20_dom"/>
    <property type="match status" value="1"/>
</dbReference>
<feature type="region of interest" description="Disordered" evidence="1">
    <location>
        <begin position="220"/>
        <end position="245"/>
    </location>
</feature>
<name>A0A9N9MSL1_9CUCU</name>
<sequence length="407" mass="44450">MFANAQQSGFISIFYSVGSNPLALWDKQVKNGHIRRVIDEEVKSLVLDIGGTNVATTYITCPINPRASLGIKMPYMIMLIKNMKKFFSFEIQILDDKDMRRRFRVSNFQSTTKVRPFCTSMPIGLTAKWNEVIFNLADFTKRAYASTYIETIRVQIHANTRIRRIYFTDQIRSDEDLPNEFKLFAPGSRETKPKASASKEIKKASREAVAVVPEAAAEPPVPYIKLDEEVPPPPTPAEESPIDTAELRAEVTTTPAGETEIDLKVAESELETAAEVEAPPAESAEEAEVKPEEVEEVAPIEEGEAPPAEEGQVEIVEVAEPAEEVETVPVEEGAPAETGTASGEPSITEAVAEEAAVSSEAPTEGEIVKEEEASEPPSDVETGFTSEATEGETSPDEMPTATDEGEP</sequence>
<dbReference type="OrthoDB" id="7486196at2759"/>
<dbReference type="EMBL" id="OU892280">
    <property type="protein sequence ID" value="CAG9768228.1"/>
    <property type="molecule type" value="Genomic_DNA"/>
</dbReference>
<organism evidence="3 4">
    <name type="scientific">Ceutorhynchus assimilis</name>
    <name type="common">cabbage seed weevil</name>
    <dbReference type="NCBI Taxonomy" id="467358"/>
    <lineage>
        <taxon>Eukaryota</taxon>
        <taxon>Metazoa</taxon>
        <taxon>Ecdysozoa</taxon>
        <taxon>Arthropoda</taxon>
        <taxon>Hexapoda</taxon>
        <taxon>Insecta</taxon>
        <taxon>Pterygota</taxon>
        <taxon>Neoptera</taxon>
        <taxon>Endopterygota</taxon>
        <taxon>Coleoptera</taxon>
        <taxon>Polyphaga</taxon>
        <taxon>Cucujiformia</taxon>
        <taxon>Curculionidae</taxon>
        <taxon>Ceutorhynchinae</taxon>
        <taxon>Ceutorhynchus</taxon>
    </lineage>
</organism>
<feature type="region of interest" description="Disordered" evidence="1">
    <location>
        <begin position="271"/>
        <end position="407"/>
    </location>
</feature>
<feature type="compositionally biased region" description="Low complexity" evidence="1">
    <location>
        <begin position="327"/>
        <end position="337"/>
    </location>
</feature>
<evidence type="ECO:0000313" key="4">
    <source>
        <dbReference type="Proteomes" id="UP001152799"/>
    </source>
</evidence>
<feature type="domain" description="CFA20" evidence="2">
    <location>
        <begin position="1"/>
        <end position="184"/>
    </location>
</feature>